<evidence type="ECO:0000256" key="1">
    <source>
        <dbReference type="ARBA" id="ARBA00022448"/>
    </source>
</evidence>
<dbReference type="Gene3D" id="3.40.50.300">
    <property type="entry name" value="P-loop containing nucleotide triphosphate hydrolases"/>
    <property type="match status" value="1"/>
</dbReference>
<dbReference type="SMART" id="SM00382">
    <property type="entry name" value="AAA"/>
    <property type="match status" value="1"/>
</dbReference>
<dbReference type="InterPro" id="IPR051782">
    <property type="entry name" value="ABC_Transporter_VariousFunc"/>
</dbReference>
<comment type="caution">
    <text evidence="5">The sequence shown here is derived from an EMBL/GenBank/DDBJ whole genome shotgun (WGS) entry which is preliminary data.</text>
</comment>
<protein>
    <submittedName>
        <fullName evidence="5">ABC transporter ATP-binding protein</fullName>
    </submittedName>
</protein>
<proteinExistence type="predicted"/>
<keyword evidence="6" id="KW-1185">Reference proteome</keyword>
<dbReference type="CDD" id="cd03230">
    <property type="entry name" value="ABC_DR_subfamily_A"/>
    <property type="match status" value="1"/>
</dbReference>
<gene>
    <name evidence="5" type="ORF">K040078D81_38040</name>
</gene>
<evidence type="ECO:0000256" key="2">
    <source>
        <dbReference type="ARBA" id="ARBA00022741"/>
    </source>
</evidence>
<dbReference type="PANTHER" id="PTHR42939">
    <property type="entry name" value="ABC TRANSPORTER ATP-BINDING PROTEIN ALBC-RELATED"/>
    <property type="match status" value="1"/>
</dbReference>
<dbReference type="Proteomes" id="UP001600943">
    <property type="component" value="Unassembled WGS sequence"/>
</dbReference>
<sequence>MKAEFSVINLTAWYTQKKPVLQELTFHLQKHEVVGMIGLNGAGKTTLLNCLCGLHDGFQAESVKWNGQEIRFRDPAFMFLRYAVFDGDSPFGYFTFREYLAYVFRTYKKQIPDIETLIRGFSFEQYENVLIKELSTGNKKKVYLITAFALHPDLLFLDEPVNGLDFQSTEFLYSQMKEYKQYGTLFFSSHVLESVSLTADRILLLKNGSIEELCDKTWKENGDIREVLGHV</sequence>
<reference evidence="5 6" key="1">
    <citation type="submission" date="2024-04" db="EMBL/GenBank/DDBJ databases">
        <title>Defined microbial consortia suppress multidrug-resistant proinflammatory Enterobacteriaceae via ecological control.</title>
        <authorList>
            <person name="Furuichi M."/>
            <person name="Kawaguchi T."/>
            <person name="Pust M."/>
            <person name="Yasuma K."/>
            <person name="Plichta D."/>
            <person name="Hasegawa N."/>
            <person name="Ohya T."/>
            <person name="Bhattarai S."/>
            <person name="Sasajima S."/>
            <person name="Aoto Y."/>
            <person name="Tuganbaev T."/>
            <person name="Yaginuma M."/>
            <person name="Ueda M."/>
            <person name="Okahashi N."/>
            <person name="Amafuji K."/>
            <person name="Kiridooshi Y."/>
            <person name="Sugita K."/>
            <person name="Strazar M."/>
            <person name="Skelly A."/>
            <person name="Suda W."/>
            <person name="Hattori M."/>
            <person name="Nakamoto N."/>
            <person name="Caballero S."/>
            <person name="Norman J."/>
            <person name="Olle B."/>
            <person name="Tanoue T."/>
            <person name="Arita M."/>
            <person name="Bucci V."/>
            <person name="Atarashi K."/>
            <person name="Xavier R."/>
            <person name="Honda K."/>
        </authorList>
    </citation>
    <scope>NUCLEOTIDE SEQUENCE [LARGE SCALE GENOMIC DNA]</scope>
    <source>
        <strain evidence="6">k04-0078-D8-1</strain>
    </source>
</reference>
<dbReference type="PROSITE" id="PS50893">
    <property type="entry name" value="ABC_TRANSPORTER_2"/>
    <property type="match status" value="1"/>
</dbReference>
<dbReference type="InterPro" id="IPR003593">
    <property type="entry name" value="AAA+_ATPase"/>
</dbReference>
<keyword evidence="2" id="KW-0547">Nucleotide-binding</keyword>
<dbReference type="EMBL" id="BAABYW010000001">
    <property type="protein sequence ID" value="GAA6409687.1"/>
    <property type="molecule type" value="Genomic_DNA"/>
</dbReference>
<keyword evidence="3 5" id="KW-0067">ATP-binding</keyword>
<evidence type="ECO:0000313" key="5">
    <source>
        <dbReference type="EMBL" id="GAA6409687.1"/>
    </source>
</evidence>
<dbReference type="InterPro" id="IPR003439">
    <property type="entry name" value="ABC_transporter-like_ATP-bd"/>
</dbReference>
<dbReference type="GO" id="GO:0005524">
    <property type="term" value="F:ATP binding"/>
    <property type="evidence" value="ECO:0007669"/>
    <property type="project" value="UniProtKB-KW"/>
</dbReference>
<evidence type="ECO:0000313" key="6">
    <source>
        <dbReference type="Proteomes" id="UP001600943"/>
    </source>
</evidence>
<dbReference type="Pfam" id="PF00005">
    <property type="entry name" value="ABC_tran"/>
    <property type="match status" value="1"/>
</dbReference>
<feature type="domain" description="ABC transporter" evidence="4">
    <location>
        <begin position="5"/>
        <end position="231"/>
    </location>
</feature>
<accession>A0ABQ0BE07</accession>
<evidence type="ECO:0000259" key="4">
    <source>
        <dbReference type="PROSITE" id="PS50893"/>
    </source>
</evidence>
<dbReference type="PANTHER" id="PTHR42939:SF1">
    <property type="entry name" value="ABC TRANSPORTER ATP-BINDING PROTEIN ALBC-RELATED"/>
    <property type="match status" value="1"/>
</dbReference>
<organism evidence="5 6">
    <name type="scientific">Blautia hominis</name>
    <dbReference type="NCBI Taxonomy" id="2025493"/>
    <lineage>
        <taxon>Bacteria</taxon>
        <taxon>Bacillati</taxon>
        <taxon>Bacillota</taxon>
        <taxon>Clostridia</taxon>
        <taxon>Lachnospirales</taxon>
        <taxon>Lachnospiraceae</taxon>
        <taxon>Blautia</taxon>
    </lineage>
</organism>
<dbReference type="RefSeq" id="WP_390407603.1">
    <property type="nucleotide sequence ID" value="NZ_BAABYW010000001.1"/>
</dbReference>
<evidence type="ECO:0000256" key="3">
    <source>
        <dbReference type="ARBA" id="ARBA00022840"/>
    </source>
</evidence>
<keyword evidence="1" id="KW-0813">Transport</keyword>
<name>A0ABQ0BE07_9FIRM</name>
<dbReference type="InterPro" id="IPR027417">
    <property type="entry name" value="P-loop_NTPase"/>
</dbReference>
<dbReference type="SUPFAM" id="SSF52540">
    <property type="entry name" value="P-loop containing nucleoside triphosphate hydrolases"/>
    <property type="match status" value="1"/>
</dbReference>